<evidence type="ECO:0000256" key="1">
    <source>
        <dbReference type="SAM" id="MobiDB-lite"/>
    </source>
</evidence>
<organism evidence="2 3">
    <name type="scientific">Marasmius crinis-equi</name>
    <dbReference type="NCBI Taxonomy" id="585013"/>
    <lineage>
        <taxon>Eukaryota</taxon>
        <taxon>Fungi</taxon>
        <taxon>Dikarya</taxon>
        <taxon>Basidiomycota</taxon>
        <taxon>Agaricomycotina</taxon>
        <taxon>Agaricomycetes</taxon>
        <taxon>Agaricomycetidae</taxon>
        <taxon>Agaricales</taxon>
        <taxon>Marasmiineae</taxon>
        <taxon>Marasmiaceae</taxon>
        <taxon>Marasmius</taxon>
    </lineage>
</organism>
<gene>
    <name evidence="2" type="ORF">V5O48_012193</name>
</gene>
<proteinExistence type="predicted"/>
<dbReference type="Proteomes" id="UP001465976">
    <property type="component" value="Unassembled WGS sequence"/>
</dbReference>
<protein>
    <submittedName>
        <fullName evidence="2">Uncharacterized protein</fullName>
    </submittedName>
</protein>
<feature type="region of interest" description="Disordered" evidence="1">
    <location>
        <begin position="197"/>
        <end position="219"/>
    </location>
</feature>
<evidence type="ECO:0000313" key="2">
    <source>
        <dbReference type="EMBL" id="KAL0569768.1"/>
    </source>
</evidence>
<reference evidence="2 3" key="1">
    <citation type="submission" date="2024-02" db="EMBL/GenBank/DDBJ databases">
        <title>A draft genome for the cacao thread blight pathogen Marasmius crinis-equi.</title>
        <authorList>
            <person name="Cohen S.P."/>
            <person name="Baruah I.K."/>
            <person name="Amoako-Attah I."/>
            <person name="Bukari Y."/>
            <person name="Meinhardt L.W."/>
            <person name="Bailey B.A."/>
        </authorList>
    </citation>
    <scope>NUCLEOTIDE SEQUENCE [LARGE SCALE GENOMIC DNA]</scope>
    <source>
        <strain evidence="2 3">GH-76</strain>
    </source>
</reference>
<name>A0ABR3F3F8_9AGAR</name>
<evidence type="ECO:0000313" key="3">
    <source>
        <dbReference type="Proteomes" id="UP001465976"/>
    </source>
</evidence>
<keyword evidence="3" id="KW-1185">Reference proteome</keyword>
<sequence length="294" mass="32033">MAEFAHILFDIEAFPRRESGNQVSPSESELGIQAQTLSQRAVDLHGGSQWSSAVSGSGQTFKVPQRRHDLHYYLQNPGPAATTPCSQSGQTPQVPQNYPAFDAQGGPSRSRIETLAAGYPQENEHQQRCHLNHLTISRAPSRQHSGMLPHDTSLGPRTRFVEDATDLELSLFTGLDANPSEYSKGLPIPKDHGSLNRFFPNSLPSPPAVRRDEPYEEPTSLLHQQLAPHENSAAAGDPHAQVVSDSNTVRNPKVGSAAGTEAAITRRKGHARYTCDVKGCTSRGFTTKQNLKSE</sequence>
<dbReference type="EMBL" id="JBAHYK010001055">
    <property type="protein sequence ID" value="KAL0569768.1"/>
    <property type="molecule type" value="Genomic_DNA"/>
</dbReference>
<accession>A0ABR3F3F8</accession>
<feature type="region of interest" description="Disordered" evidence="1">
    <location>
        <begin position="245"/>
        <end position="270"/>
    </location>
</feature>
<comment type="caution">
    <text evidence="2">The sequence shown here is derived from an EMBL/GenBank/DDBJ whole genome shotgun (WGS) entry which is preliminary data.</text>
</comment>